<evidence type="ECO:0000313" key="8">
    <source>
        <dbReference type="Proteomes" id="UP000501053"/>
    </source>
</evidence>
<evidence type="ECO:0000313" key="7">
    <source>
        <dbReference type="EMBL" id="BCB70695.1"/>
    </source>
</evidence>
<keyword evidence="8" id="KW-1185">Reference proteome</keyword>
<feature type="transmembrane region" description="Helical" evidence="6">
    <location>
        <begin position="109"/>
        <end position="129"/>
    </location>
</feature>
<dbReference type="GO" id="GO:0005886">
    <property type="term" value="C:plasma membrane"/>
    <property type="evidence" value="ECO:0007669"/>
    <property type="project" value="UniProtKB-SubCell"/>
</dbReference>
<feature type="transmembrane region" description="Helical" evidence="6">
    <location>
        <begin position="83"/>
        <end position="102"/>
    </location>
</feature>
<dbReference type="Pfam" id="PF01925">
    <property type="entry name" value="TauE"/>
    <property type="match status" value="1"/>
</dbReference>
<keyword evidence="4 6" id="KW-1133">Transmembrane helix</keyword>
<dbReference type="OrthoDB" id="457670at2"/>
<comment type="similarity">
    <text evidence="2 6">Belongs to the 4-toluene sulfonate uptake permease (TSUP) (TC 2.A.102) family.</text>
</comment>
<keyword evidence="5 6" id="KW-0472">Membrane</keyword>
<protein>
    <recommendedName>
        <fullName evidence="6">Probable membrane transporter protein</fullName>
    </recommendedName>
</protein>
<organism evidence="7 8">
    <name type="scientific">Vreelandella aquamarina</name>
    <dbReference type="NCBI Taxonomy" id="77097"/>
    <lineage>
        <taxon>Bacteria</taxon>
        <taxon>Pseudomonadati</taxon>
        <taxon>Pseudomonadota</taxon>
        <taxon>Gammaproteobacteria</taxon>
        <taxon>Oceanospirillales</taxon>
        <taxon>Halomonadaceae</taxon>
        <taxon>Vreelandella</taxon>
    </lineage>
</organism>
<feature type="transmembrane region" description="Helical" evidence="6">
    <location>
        <begin position="181"/>
        <end position="203"/>
    </location>
</feature>
<keyword evidence="3 6" id="KW-0812">Transmembrane</keyword>
<feature type="transmembrane region" description="Helical" evidence="6">
    <location>
        <begin position="215"/>
        <end position="234"/>
    </location>
</feature>
<evidence type="ECO:0000256" key="5">
    <source>
        <dbReference type="ARBA" id="ARBA00023136"/>
    </source>
</evidence>
<evidence type="ECO:0000256" key="6">
    <source>
        <dbReference type="RuleBase" id="RU363041"/>
    </source>
</evidence>
<dbReference type="InterPro" id="IPR002781">
    <property type="entry name" value="TM_pro_TauE-like"/>
</dbReference>
<name>A0A0D7UWY2_9GAMM</name>
<evidence type="ECO:0000256" key="1">
    <source>
        <dbReference type="ARBA" id="ARBA00004141"/>
    </source>
</evidence>
<dbReference type="EMBL" id="AP022869">
    <property type="protein sequence ID" value="BCB70695.1"/>
    <property type="molecule type" value="Genomic_DNA"/>
</dbReference>
<gene>
    <name evidence="7" type="ORF">HMEPL2_10460</name>
</gene>
<feature type="transmembrane region" description="Helical" evidence="6">
    <location>
        <begin position="141"/>
        <end position="169"/>
    </location>
</feature>
<accession>A0A0D7UWY2</accession>
<evidence type="ECO:0000256" key="2">
    <source>
        <dbReference type="ARBA" id="ARBA00009142"/>
    </source>
</evidence>
<feature type="transmembrane region" description="Helical" evidence="6">
    <location>
        <begin position="246"/>
        <end position="264"/>
    </location>
</feature>
<keyword evidence="6" id="KW-1003">Cell membrane</keyword>
<feature type="transmembrane region" description="Helical" evidence="6">
    <location>
        <begin position="24"/>
        <end position="42"/>
    </location>
</feature>
<proteinExistence type="inferred from homology"/>
<dbReference type="Proteomes" id="UP000501053">
    <property type="component" value="Chromosome"/>
</dbReference>
<reference evidence="7 8" key="1">
    <citation type="submission" date="2020-03" db="EMBL/GenBank/DDBJ databases">
        <title>Complete Genome Sequence of Halomonas meridiana strain Eplume2, isolated from hydrothermal-plume in the north east Pacific Ocean.</title>
        <authorList>
            <person name="Kurihara Y."/>
            <person name="Kawai S."/>
            <person name="Sakai A."/>
            <person name="Galipon J."/>
            <person name="Arakawa K."/>
        </authorList>
    </citation>
    <scope>NUCLEOTIDE SEQUENCE [LARGE SCALE GENOMIC DNA]</scope>
    <source>
        <strain evidence="7 8">Eplume2</strain>
    </source>
</reference>
<evidence type="ECO:0000256" key="3">
    <source>
        <dbReference type="ARBA" id="ARBA00022692"/>
    </source>
</evidence>
<dbReference type="RefSeq" id="WP_044630749.1">
    <property type="nucleotide sequence ID" value="NZ_AP022869.1"/>
</dbReference>
<feature type="transmembrane region" description="Helical" evidence="6">
    <location>
        <begin position="49"/>
        <end position="71"/>
    </location>
</feature>
<dbReference type="PANTHER" id="PTHR43483:SF3">
    <property type="entry name" value="MEMBRANE TRANSPORTER PROTEIN HI_0806-RELATED"/>
    <property type="match status" value="1"/>
</dbReference>
<comment type="subcellular location">
    <subcellularLocation>
        <location evidence="6">Cell membrane</location>
        <topology evidence="6">Multi-pass membrane protein</topology>
    </subcellularLocation>
    <subcellularLocation>
        <location evidence="1">Membrane</location>
        <topology evidence="1">Multi-pass membrane protein</topology>
    </subcellularLocation>
</comment>
<dbReference type="PANTHER" id="PTHR43483">
    <property type="entry name" value="MEMBRANE TRANSPORTER PROTEIN HI_0806-RELATED"/>
    <property type="match status" value="1"/>
</dbReference>
<sequence length="265" mass="26661">MTFAAILASYLALGAVAGTMAGLFGVGGGIIIVPVLVFAFGLQGISPEITMHLAVGTSLATIVITGASSALGHFRKGSVHRAWFMALLPGLMLGAIAGVFIADNLSGTVLGTLFGVFVLLLATKMVIGLTPKPGTIAPGKVAMSIAGGVVGAISALFGIGGGAMTVPWLSRCGATMTQAVGTSAACGLPIAVVGAVTFIVVGWGNPHLPHWATGFVMWPAFIGIVATSVPFARIGVRLAHVLPADVLRFCFAALLAVVGLRFILA</sequence>
<dbReference type="AlphaFoldDB" id="A0A0D7UWY2"/>
<evidence type="ECO:0000256" key="4">
    <source>
        <dbReference type="ARBA" id="ARBA00022989"/>
    </source>
</evidence>